<protein>
    <submittedName>
        <fullName evidence="2">Uncharacterized protein</fullName>
    </submittedName>
</protein>
<name>A0A1E3HA23_9TREE</name>
<dbReference type="GeneID" id="30159700"/>
<evidence type="ECO:0000256" key="1">
    <source>
        <dbReference type="SAM" id="MobiDB-lite"/>
    </source>
</evidence>
<proteinExistence type="predicted"/>
<sequence length="221" mass="24718">MSEENPSREDDQHQQDSYLDHLPGTVSLGFDVAAYPHSYSNSPPPLDPNDPTISSVAPTAAPFSQILPHSRRRPAGQFPPLPTPPRVRSPSNTRSFLSRNNSQQEQGLDWNEFRRTCYKVASFDEMARDKDAPEISESSALERNTAFSNASMLYAKWHTTWSKPQELDGVIISAISNCMTEPTKEQFSLKCDEVKMKVESATELISKLPPPSTTEPEGDFF</sequence>
<feature type="region of interest" description="Disordered" evidence="1">
    <location>
        <begin position="1"/>
        <end position="105"/>
    </location>
</feature>
<dbReference type="Proteomes" id="UP000094065">
    <property type="component" value="Unassembled WGS sequence"/>
</dbReference>
<keyword evidence="3" id="KW-1185">Reference proteome</keyword>
<accession>A0A1E3HA23</accession>
<dbReference type="RefSeq" id="XP_018988936.1">
    <property type="nucleotide sequence ID" value="XM_019143272.1"/>
</dbReference>
<reference evidence="2 3" key="1">
    <citation type="submission" date="2016-06" db="EMBL/GenBank/DDBJ databases">
        <title>Evolution of pathogenesis and genome organization in the Tremellales.</title>
        <authorList>
            <person name="Cuomo C."/>
            <person name="Litvintseva A."/>
            <person name="Heitman J."/>
            <person name="Chen Y."/>
            <person name="Sun S."/>
            <person name="Springer D."/>
            <person name="Dromer F."/>
            <person name="Young S."/>
            <person name="Zeng Q."/>
            <person name="Chapman S."/>
            <person name="Gujja S."/>
            <person name="Saif S."/>
            <person name="Birren B."/>
        </authorList>
    </citation>
    <scope>NUCLEOTIDE SEQUENCE [LARGE SCALE GENOMIC DNA]</scope>
    <source>
        <strain evidence="2 3">CBS 6039</strain>
    </source>
</reference>
<feature type="compositionally biased region" description="Polar residues" evidence="1">
    <location>
        <begin position="92"/>
        <end position="105"/>
    </location>
</feature>
<comment type="caution">
    <text evidence="2">The sequence shown here is derived from an EMBL/GenBank/DDBJ whole genome shotgun (WGS) entry which is preliminary data.</text>
</comment>
<gene>
    <name evidence="2" type="ORF">L202_08391</name>
</gene>
<evidence type="ECO:0000313" key="3">
    <source>
        <dbReference type="Proteomes" id="UP000094065"/>
    </source>
</evidence>
<dbReference type="AlphaFoldDB" id="A0A1E3HA23"/>
<dbReference type="OrthoDB" id="10442074at2759"/>
<organism evidence="2 3">
    <name type="scientific">Cryptococcus amylolentus CBS 6039</name>
    <dbReference type="NCBI Taxonomy" id="1295533"/>
    <lineage>
        <taxon>Eukaryota</taxon>
        <taxon>Fungi</taxon>
        <taxon>Dikarya</taxon>
        <taxon>Basidiomycota</taxon>
        <taxon>Agaricomycotina</taxon>
        <taxon>Tremellomycetes</taxon>
        <taxon>Tremellales</taxon>
        <taxon>Cryptococcaceae</taxon>
        <taxon>Cryptococcus</taxon>
    </lineage>
</organism>
<feature type="compositionally biased region" description="Pro residues" evidence="1">
    <location>
        <begin position="77"/>
        <end position="87"/>
    </location>
</feature>
<dbReference type="EMBL" id="AWGJ01000014">
    <property type="protein sequence ID" value="ODN72995.1"/>
    <property type="molecule type" value="Genomic_DNA"/>
</dbReference>
<evidence type="ECO:0000313" key="2">
    <source>
        <dbReference type="EMBL" id="ODN72995.1"/>
    </source>
</evidence>
<feature type="compositionally biased region" description="Basic and acidic residues" evidence="1">
    <location>
        <begin position="1"/>
        <end position="14"/>
    </location>
</feature>